<feature type="region of interest" description="Disordered" evidence="1">
    <location>
        <begin position="397"/>
        <end position="452"/>
    </location>
</feature>
<feature type="compositionally biased region" description="Polar residues" evidence="1">
    <location>
        <begin position="684"/>
        <end position="716"/>
    </location>
</feature>
<dbReference type="OrthoDB" id="3675232at2759"/>
<evidence type="ECO:0000313" key="3">
    <source>
        <dbReference type="Proteomes" id="UP000240883"/>
    </source>
</evidence>
<keyword evidence="3" id="KW-1185">Reference proteome</keyword>
<organism evidence="2 3">
    <name type="scientific">Corynespora cassiicola Philippines</name>
    <dbReference type="NCBI Taxonomy" id="1448308"/>
    <lineage>
        <taxon>Eukaryota</taxon>
        <taxon>Fungi</taxon>
        <taxon>Dikarya</taxon>
        <taxon>Ascomycota</taxon>
        <taxon>Pezizomycotina</taxon>
        <taxon>Dothideomycetes</taxon>
        <taxon>Pleosporomycetidae</taxon>
        <taxon>Pleosporales</taxon>
        <taxon>Corynesporascaceae</taxon>
        <taxon>Corynespora</taxon>
    </lineage>
</organism>
<feature type="region of interest" description="Disordered" evidence="1">
    <location>
        <begin position="667"/>
        <end position="717"/>
    </location>
</feature>
<accession>A0A2T2P0J6</accession>
<evidence type="ECO:0000256" key="1">
    <source>
        <dbReference type="SAM" id="MobiDB-lite"/>
    </source>
</evidence>
<sequence>MSDMVSLSLLTTAQCLAEAKNKVQTRYADLPGLMATLNKRYATAEHQTFSSRANAKHILNMSLKFEELVVHNYNTKHQQHEHIPIAIESFPLRRVAMEEGIDISFFRPTYQLSNSDDLDQMVPGLGSWQPMEEGLDCFEQHQDLLDCDEEEGRRHYDKLAGAPSLVLQPHKGNATLVEIYTFFPKWMGMWDVQDRVIGNGGTAGTIQKIIARHRHFRGEPIENNSIFNCMKETNKKRAKFDSRFVGWGVTRHPKETKWADDNLDISTFQIASFTYWPKRTPAAPIPFKTLAKNVKKMPTGYDALDLTRCIQYHVNNPDEIWMYPNDYQALLDHIGGPIPVTPDHWDRAALARYNGSKVKYILASTATYGRKDASNKRLHKPGQTKKRRYVKRNLNKVTQEAPDIPGDDESVYSQEETSRADSIVPPSDSDIYFYQHPPPATQPTSNGKKRKCDIDDWDTEITQSQGLMENNPTLKKQRKTGSLHPLQVQMMPSTLAPSQEPPSSISSVNGGHYNVAPGYYQVTGADEPFAMLTAPYHPEPFYQHISPQPTPYFPMQEHFNMQNASPHAHNDYYASMPSMNGMTSVGGPSSFEGTFNGPAYAPFQFPNGSHQPAILEPPRYQSEFHQFGNLRQHQVQNGMQQPITSGTRQAPIVVDSELENLYKWPVDTDSSSHAQTSSQASSSNGKTSETAPSENDTNTTDPATEQQPDSADTQQPIHHPLSCEELDALLELDIPNHIASIEDWEVLSKMFRPDDNTMTDKEWDEINIAIDHMDFFPGLANQINEFSGPHQSGYVQSKIEDED</sequence>
<dbReference type="EMBL" id="KZ678131">
    <property type="protein sequence ID" value="PSN70878.1"/>
    <property type="molecule type" value="Genomic_DNA"/>
</dbReference>
<evidence type="ECO:0000313" key="2">
    <source>
        <dbReference type="EMBL" id="PSN70878.1"/>
    </source>
</evidence>
<name>A0A2T2P0J6_CORCC</name>
<reference evidence="2 3" key="1">
    <citation type="journal article" date="2018" name="Front. Microbiol.">
        <title>Genome-Wide Analysis of Corynespora cassiicola Leaf Fall Disease Putative Effectors.</title>
        <authorList>
            <person name="Lopez D."/>
            <person name="Ribeiro S."/>
            <person name="Label P."/>
            <person name="Fumanal B."/>
            <person name="Venisse J.S."/>
            <person name="Kohler A."/>
            <person name="de Oliveira R.R."/>
            <person name="Labutti K."/>
            <person name="Lipzen A."/>
            <person name="Lail K."/>
            <person name="Bauer D."/>
            <person name="Ohm R.A."/>
            <person name="Barry K.W."/>
            <person name="Spatafora J."/>
            <person name="Grigoriev I.V."/>
            <person name="Martin F.M."/>
            <person name="Pujade-Renaud V."/>
        </authorList>
    </citation>
    <scope>NUCLEOTIDE SEQUENCE [LARGE SCALE GENOMIC DNA]</scope>
    <source>
        <strain evidence="2 3">Philippines</strain>
    </source>
</reference>
<dbReference type="AlphaFoldDB" id="A0A2T2P0J6"/>
<protein>
    <submittedName>
        <fullName evidence="2">Uncharacterized protein</fullName>
    </submittedName>
</protein>
<dbReference type="Proteomes" id="UP000240883">
    <property type="component" value="Unassembled WGS sequence"/>
</dbReference>
<feature type="compositionally biased region" description="Low complexity" evidence="1">
    <location>
        <begin position="667"/>
        <end position="683"/>
    </location>
</feature>
<proteinExistence type="predicted"/>
<gene>
    <name evidence="2" type="ORF">BS50DRAFT_630936</name>
</gene>